<dbReference type="OrthoDB" id="439127at2759"/>
<dbReference type="InterPro" id="IPR001478">
    <property type="entry name" value="PDZ"/>
</dbReference>
<dbReference type="AlphaFoldDB" id="A0A132AJP7"/>
<dbReference type="CDD" id="cd11862">
    <property type="entry name" value="SH3_MPP"/>
    <property type="match status" value="1"/>
</dbReference>
<dbReference type="InterPro" id="IPR036028">
    <property type="entry name" value="SH3-like_dom_sf"/>
</dbReference>
<keyword evidence="2" id="KW-0728">SH3 domain</keyword>
<dbReference type="InterPro" id="IPR036034">
    <property type="entry name" value="PDZ_sf"/>
</dbReference>
<dbReference type="SUPFAM" id="SSF52540">
    <property type="entry name" value="P-loop containing nucleoside triphosphate hydrolases"/>
    <property type="match status" value="1"/>
</dbReference>
<dbReference type="PROSITE" id="PS50106">
    <property type="entry name" value="PDZ"/>
    <property type="match status" value="1"/>
</dbReference>
<comment type="similarity">
    <text evidence="1">Belongs to the MAGUK family.</text>
</comment>
<dbReference type="Gene3D" id="3.40.50.300">
    <property type="entry name" value="P-loop containing nucleotide triphosphate hydrolases"/>
    <property type="match status" value="1"/>
</dbReference>
<dbReference type="InterPro" id="IPR050716">
    <property type="entry name" value="MAGUK"/>
</dbReference>
<dbReference type="EMBL" id="JXLN01015550">
    <property type="protein sequence ID" value="KPM10670.1"/>
    <property type="molecule type" value="Genomic_DNA"/>
</dbReference>
<dbReference type="PANTHER" id="PTHR23122">
    <property type="entry name" value="MEMBRANE-ASSOCIATED GUANYLATE KINASE MAGUK"/>
    <property type="match status" value="1"/>
</dbReference>
<dbReference type="PROSITE" id="PS50052">
    <property type="entry name" value="GUANYLATE_KINASE_2"/>
    <property type="match status" value="1"/>
</dbReference>
<dbReference type="SMART" id="SM00326">
    <property type="entry name" value="SH3"/>
    <property type="match status" value="1"/>
</dbReference>
<dbReference type="InterPro" id="IPR027417">
    <property type="entry name" value="P-loop_NTPase"/>
</dbReference>
<dbReference type="InterPro" id="IPR008144">
    <property type="entry name" value="Guanylate_kin-like_dom"/>
</dbReference>
<comment type="caution">
    <text evidence="3">The sequence shown here is derived from an EMBL/GenBank/DDBJ whole genome shotgun (WGS) entry which is preliminary data.</text>
</comment>
<evidence type="ECO:0000313" key="4">
    <source>
        <dbReference type="Proteomes" id="UP000616769"/>
    </source>
</evidence>
<dbReference type="InterPro" id="IPR008145">
    <property type="entry name" value="GK/Ca_channel_bsu"/>
</dbReference>
<dbReference type="Gene3D" id="2.30.42.10">
    <property type="match status" value="1"/>
</dbReference>
<protein>
    <submittedName>
        <fullName evidence="3">Maguk P55-like protein</fullName>
    </submittedName>
</protein>
<dbReference type="InterPro" id="IPR001452">
    <property type="entry name" value="SH3_domain"/>
</dbReference>
<evidence type="ECO:0000256" key="2">
    <source>
        <dbReference type="ARBA" id="ARBA00022443"/>
    </source>
</evidence>
<gene>
    <name evidence="3" type="ORF">QR98_0092300</name>
</gene>
<reference evidence="3 4" key="1">
    <citation type="journal article" date="2015" name="Parasit. Vectors">
        <title>Draft genome of the scabies mite.</title>
        <authorList>
            <person name="Rider S.D.Jr."/>
            <person name="Morgan M.S."/>
            <person name="Arlian L.G."/>
        </authorList>
    </citation>
    <scope>NUCLEOTIDE SEQUENCE [LARGE SCALE GENOMIC DNA]</scope>
    <source>
        <strain evidence="3">Arlian Lab</strain>
    </source>
</reference>
<dbReference type="SUPFAM" id="SSF50044">
    <property type="entry name" value="SH3-domain"/>
    <property type="match status" value="1"/>
</dbReference>
<dbReference type="Gene3D" id="2.30.30.40">
    <property type="entry name" value="SH3 Domains"/>
    <property type="match status" value="1"/>
</dbReference>
<dbReference type="Pfam" id="PF00625">
    <property type="entry name" value="Guanylate_kin"/>
    <property type="match status" value="1"/>
</dbReference>
<dbReference type="VEuPathDB" id="VectorBase:SSCA008200"/>
<organism evidence="3 4">
    <name type="scientific">Sarcoptes scabiei</name>
    <name type="common">Itch mite</name>
    <name type="synonym">Acarus scabiei</name>
    <dbReference type="NCBI Taxonomy" id="52283"/>
    <lineage>
        <taxon>Eukaryota</taxon>
        <taxon>Metazoa</taxon>
        <taxon>Ecdysozoa</taxon>
        <taxon>Arthropoda</taxon>
        <taxon>Chelicerata</taxon>
        <taxon>Arachnida</taxon>
        <taxon>Acari</taxon>
        <taxon>Acariformes</taxon>
        <taxon>Sarcoptiformes</taxon>
        <taxon>Astigmata</taxon>
        <taxon>Psoroptidia</taxon>
        <taxon>Sarcoptoidea</taxon>
        <taxon>Sarcoptidae</taxon>
        <taxon>Sarcoptinae</taxon>
        <taxon>Sarcoptes</taxon>
    </lineage>
</organism>
<evidence type="ECO:0000256" key="1">
    <source>
        <dbReference type="ARBA" id="ARBA00007014"/>
    </source>
</evidence>
<dbReference type="Pfam" id="PF00595">
    <property type="entry name" value="PDZ"/>
    <property type="match status" value="1"/>
</dbReference>
<proteinExistence type="inferred from homology"/>
<dbReference type="SMART" id="SM00228">
    <property type="entry name" value="PDZ"/>
    <property type="match status" value="1"/>
</dbReference>
<dbReference type="SUPFAM" id="SSF50156">
    <property type="entry name" value="PDZ domain-like"/>
    <property type="match status" value="1"/>
</dbReference>
<sequence length="513" mass="60262">MDFGMRRIMSDITVIDRLISHFLLRNRKIKDDSGSEFELKTKPNYCDDDGHDRRKSAPIRPKKRKYFCQKIISVFKSDEPLGVTVCFDKSTGDIILARILVGGPAYRSGLINVGDKILEVNGIRLRGRSHFDVISILQKECLKTIITFKIIIKQRCTPNEGVRSCIVRAHFDYNPNEDPMIPCPKIGLAFERGAILQILNKDDADWWQACKEIESSTNKSRMQIFQIAGLVPSQTLQERRIVMYRDFKSRIDRDRYVHILGGLVPLPFRKRKWCAPKIRKIMYDLGDCDRYDREEICTYEKVAQFIPRPGLHRAIVLIGPSDFDCSMLISWLCNRSPERYRQPLYHTSRFKRFQENDSIDFYFVEEDWIEQELREGNFLCCYKHRGNYYGIHRDTVKQIINETGSICCFQIDARFIRLVSTADFKPFIIFVRPPYDVDELIRIHRKKSHIYSFGSHQKSLNRLRYEMQLLIYESHRLETLYGHRFDATITWRKNHLGFLSIGSNSINLVDLAL</sequence>
<accession>A0A132AJP7</accession>
<dbReference type="Proteomes" id="UP000616769">
    <property type="component" value="Unassembled WGS sequence"/>
</dbReference>
<evidence type="ECO:0000313" key="3">
    <source>
        <dbReference type="EMBL" id="KPM10670.1"/>
    </source>
</evidence>
<name>A0A132AJP7_SARSC</name>
<dbReference type="SMART" id="SM00072">
    <property type="entry name" value="GuKc"/>
    <property type="match status" value="1"/>
</dbReference>
<dbReference type="PROSITE" id="PS50002">
    <property type="entry name" value="SH3"/>
    <property type="match status" value="1"/>
</dbReference>